<organism evidence="2 3">
    <name type="scientific">Atlanticothrix silvestris CENA357</name>
    <dbReference type="NCBI Taxonomy" id="1725252"/>
    <lineage>
        <taxon>Bacteria</taxon>
        <taxon>Bacillati</taxon>
        <taxon>Cyanobacteriota</taxon>
        <taxon>Cyanophyceae</taxon>
        <taxon>Nostocales</taxon>
        <taxon>Nodulariaceae</taxon>
        <taxon>Atlanticothrix</taxon>
        <taxon>Atlanticothrix silvestris</taxon>
    </lineage>
</organism>
<reference evidence="2 3" key="1">
    <citation type="journal article" date="2021" name="Int. J. Syst. Evol. Microbiol.">
        <title>Amazonocrinis nigriterrae gen. nov., sp. nov., Atlanticothrix silvestris gen. nov., sp. nov. and Dendronalium phyllosphericum gen. nov., sp. nov., nostocacean cyanobacteria from Brazilian environments.</title>
        <authorList>
            <person name="Alvarenga D.O."/>
            <person name="Andreote A.P.D."/>
            <person name="Branco L.H.Z."/>
            <person name="Delbaje E."/>
            <person name="Cruz R.B."/>
            <person name="Varani A.M."/>
            <person name="Fiore M.F."/>
        </authorList>
    </citation>
    <scope>NUCLEOTIDE SEQUENCE [LARGE SCALE GENOMIC DNA]</scope>
    <source>
        <strain evidence="2 3">CENA357</strain>
    </source>
</reference>
<evidence type="ECO:0000313" key="2">
    <source>
        <dbReference type="EMBL" id="MBH8554092.1"/>
    </source>
</evidence>
<feature type="domain" description="Methyltransferase" evidence="1">
    <location>
        <begin position="51"/>
        <end position="104"/>
    </location>
</feature>
<gene>
    <name evidence="2" type="ORF">I8751_17315</name>
</gene>
<dbReference type="Proteomes" id="UP000599391">
    <property type="component" value="Unassembled WGS sequence"/>
</dbReference>
<proteinExistence type="predicted"/>
<comment type="caution">
    <text evidence="2">The sequence shown here is derived from an EMBL/GenBank/DDBJ whole genome shotgun (WGS) entry which is preliminary data.</text>
</comment>
<dbReference type="GO" id="GO:0032259">
    <property type="term" value="P:methylation"/>
    <property type="evidence" value="ECO:0007669"/>
    <property type="project" value="UniProtKB-KW"/>
</dbReference>
<evidence type="ECO:0000259" key="1">
    <source>
        <dbReference type="Pfam" id="PF13649"/>
    </source>
</evidence>
<dbReference type="EMBL" id="JAECZB010000062">
    <property type="protein sequence ID" value="MBH8554092.1"/>
    <property type="molecule type" value="Genomic_DNA"/>
</dbReference>
<dbReference type="Gene3D" id="3.40.50.150">
    <property type="entry name" value="Vaccinia Virus protein VP39"/>
    <property type="match status" value="1"/>
</dbReference>
<protein>
    <submittedName>
        <fullName evidence="2">Class I SAM-dependent methyltransferase</fullName>
    </submittedName>
</protein>
<name>A0A8J7L6G7_9CYAN</name>
<keyword evidence="2" id="KW-0489">Methyltransferase</keyword>
<dbReference type="GO" id="GO:0008168">
    <property type="term" value="F:methyltransferase activity"/>
    <property type="evidence" value="ECO:0007669"/>
    <property type="project" value="UniProtKB-KW"/>
</dbReference>
<dbReference type="Pfam" id="PF13649">
    <property type="entry name" value="Methyltransf_25"/>
    <property type="match status" value="1"/>
</dbReference>
<keyword evidence="3" id="KW-1185">Reference proteome</keyword>
<sequence length="133" mass="15459">MLTEYRQNWNTYWSRIQDSSEVLWNVSHLLGVKLDFERFQPFLKDPHLPLIDFGCGDGTQTQFFAQHFSQVLGLEISQTAIELARHQAQDAGLSITYEVIDSLETVQHIHEHFGDANIYMRGVLHQIDLIKLF</sequence>
<dbReference type="InterPro" id="IPR029063">
    <property type="entry name" value="SAM-dependent_MTases_sf"/>
</dbReference>
<accession>A0A8J7L6G7</accession>
<dbReference type="RefSeq" id="WP_214440343.1">
    <property type="nucleotide sequence ID" value="NZ_JAECZB010000062.1"/>
</dbReference>
<evidence type="ECO:0000313" key="3">
    <source>
        <dbReference type="Proteomes" id="UP000599391"/>
    </source>
</evidence>
<dbReference type="InterPro" id="IPR041698">
    <property type="entry name" value="Methyltransf_25"/>
</dbReference>
<dbReference type="CDD" id="cd02440">
    <property type="entry name" value="AdoMet_MTases"/>
    <property type="match status" value="1"/>
</dbReference>
<dbReference type="AlphaFoldDB" id="A0A8J7L6G7"/>
<dbReference type="SUPFAM" id="SSF53335">
    <property type="entry name" value="S-adenosyl-L-methionine-dependent methyltransferases"/>
    <property type="match status" value="1"/>
</dbReference>
<keyword evidence="2" id="KW-0808">Transferase</keyword>